<dbReference type="InterPro" id="IPR029058">
    <property type="entry name" value="AB_hydrolase_fold"/>
</dbReference>
<keyword evidence="2" id="KW-1133">Transmembrane helix</keyword>
<evidence type="ECO:0000256" key="1">
    <source>
        <dbReference type="ARBA" id="ARBA00009431"/>
    </source>
</evidence>
<dbReference type="Proteomes" id="UP000516437">
    <property type="component" value="Chromosome 7"/>
</dbReference>
<dbReference type="SUPFAM" id="SSF53474">
    <property type="entry name" value="alpha/beta-Hydrolases"/>
    <property type="match status" value="1"/>
</dbReference>
<dbReference type="PANTHER" id="PTHR31286">
    <property type="entry name" value="GLYCINE-RICH CELL WALL STRUCTURAL PROTEIN 1.8-LIKE"/>
    <property type="match status" value="1"/>
</dbReference>
<dbReference type="InterPro" id="IPR040256">
    <property type="entry name" value="At4g02000-like"/>
</dbReference>
<keyword evidence="4" id="KW-0645">Protease</keyword>
<accession>A0A6A1V4V0</accession>
<dbReference type="InterPro" id="IPR001563">
    <property type="entry name" value="Peptidase_S10"/>
</dbReference>
<dbReference type="OrthoDB" id="1705899at2759"/>
<organism evidence="4 5">
    <name type="scientific">Morella rubra</name>
    <name type="common">Chinese bayberry</name>
    <dbReference type="NCBI Taxonomy" id="262757"/>
    <lineage>
        <taxon>Eukaryota</taxon>
        <taxon>Viridiplantae</taxon>
        <taxon>Streptophyta</taxon>
        <taxon>Embryophyta</taxon>
        <taxon>Tracheophyta</taxon>
        <taxon>Spermatophyta</taxon>
        <taxon>Magnoliopsida</taxon>
        <taxon>eudicotyledons</taxon>
        <taxon>Gunneridae</taxon>
        <taxon>Pentapetalae</taxon>
        <taxon>rosids</taxon>
        <taxon>fabids</taxon>
        <taxon>Fagales</taxon>
        <taxon>Myricaceae</taxon>
        <taxon>Morella</taxon>
    </lineage>
</organism>
<name>A0A6A1V4V0_9ROSI</name>
<dbReference type="InterPro" id="IPR025558">
    <property type="entry name" value="DUF4283"/>
</dbReference>
<protein>
    <submittedName>
        <fullName evidence="4">Serine carboxypeptidase-like 17</fullName>
    </submittedName>
</protein>
<evidence type="ECO:0000313" key="4">
    <source>
        <dbReference type="EMBL" id="KAB1207375.1"/>
    </source>
</evidence>
<keyword evidence="4" id="KW-0378">Hydrolase</keyword>
<keyword evidence="5" id="KW-1185">Reference proteome</keyword>
<dbReference type="Gene3D" id="3.40.50.1820">
    <property type="entry name" value="alpha/beta hydrolase"/>
    <property type="match status" value="1"/>
</dbReference>
<feature type="domain" description="DUF4283" evidence="3">
    <location>
        <begin position="247"/>
        <end position="322"/>
    </location>
</feature>
<dbReference type="GO" id="GO:0006508">
    <property type="term" value="P:proteolysis"/>
    <property type="evidence" value="ECO:0007669"/>
    <property type="project" value="InterPro"/>
</dbReference>
<keyword evidence="2" id="KW-0472">Membrane</keyword>
<dbReference type="EMBL" id="RXIC02000025">
    <property type="protein sequence ID" value="KAB1207375.1"/>
    <property type="molecule type" value="Genomic_DNA"/>
</dbReference>
<keyword evidence="2" id="KW-0812">Transmembrane</keyword>
<proteinExistence type="inferred from homology"/>
<dbReference type="Pfam" id="PF14111">
    <property type="entry name" value="DUF4283"/>
    <property type="match status" value="1"/>
</dbReference>
<keyword evidence="4" id="KW-0121">Carboxypeptidase</keyword>
<dbReference type="AlphaFoldDB" id="A0A6A1V4V0"/>
<evidence type="ECO:0000259" key="3">
    <source>
        <dbReference type="Pfam" id="PF14111"/>
    </source>
</evidence>
<evidence type="ECO:0000256" key="2">
    <source>
        <dbReference type="SAM" id="Phobius"/>
    </source>
</evidence>
<comment type="caution">
    <text evidence="4">The sequence shown here is derived from an EMBL/GenBank/DDBJ whole genome shotgun (WGS) entry which is preliminary data.</text>
</comment>
<dbReference type="Pfam" id="PF00450">
    <property type="entry name" value="Peptidase_S10"/>
    <property type="match status" value="1"/>
</dbReference>
<dbReference type="PANTHER" id="PTHR31286:SF178">
    <property type="entry name" value="DUF4283 DOMAIN-CONTAINING PROTEIN"/>
    <property type="match status" value="1"/>
</dbReference>
<reference evidence="4 5" key="1">
    <citation type="journal article" date="2019" name="Plant Biotechnol. J.">
        <title>The red bayberry genome and genetic basis of sex determination.</title>
        <authorList>
            <person name="Jia H.M."/>
            <person name="Jia H.J."/>
            <person name="Cai Q.L."/>
            <person name="Wang Y."/>
            <person name="Zhao H.B."/>
            <person name="Yang W.F."/>
            <person name="Wang G.Y."/>
            <person name="Li Y.H."/>
            <person name="Zhan D.L."/>
            <person name="Shen Y.T."/>
            <person name="Niu Q.F."/>
            <person name="Chang L."/>
            <person name="Qiu J."/>
            <person name="Zhao L."/>
            <person name="Xie H.B."/>
            <person name="Fu W.Y."/>
            <person name="Jin J."/>
            <person name="Li X.W."/>
            <person name="Jiao Y."/>
            <person name="Zhou C.C."/>
            <person name="Tu T."/>
            <person name="Chai C.Y."/>
            <person name="Gao J.L."/>
            <person name="Fan L.J."/>
            <person name="van de Weg E."/>
            <person name="Wang J.Y."/>
            <person name="Gao Z.S."/>
        </authorList>
    </citation>
    <scope>NUCLEOTIDE SEQUENCE [LARGE SCALE GENOMIC DNA]</scope>
    <source>
        <tissue evidence="4">Leaves</tissue>
    </source>
</reference>
<dbReference type="GO" id="GO:0004185">
    <property type="term" value="F:serine-type carboxypeptidase activity"/>
    <property type="evidence" value="ECO:0007669"/>
    <property type="project" value="InterPro"/>
</dbReference>
<comment type="similarity">
    <text evidence="1">Belongs to the peptidase S10 family.</text>
</comment>
<sequence length="417" mass="47315">MTEAEAFHLQLPSKTFVSVSLPRWMSLRFLILLVLSANVVFSGSIVKYLPGFDGELPFKLETGYISGGFELFYYFIESKGTLKKTLFFFGIVKLKSEGKSVMRSMQFDIDTYTGGLPRLLSYPYAWTKWLDQHPQYLPVQLFIGGDSYSGISVPLVTKLVVDGIAAKLKPMMNLKVSIPAQCFLGCLLPSLSPELVLRFSLPSVFVVMASQILDVDDLSSKISSLGWDEFHTLLTPVALDDNPNTPAVIGKILANRIFSSTVVTASLTTAWTFVKEFSTVELEPNLFLFRFAKPEHQMKVLAQTPWNIHGQLMVFKPWSQELTIPKIDFHSEAMWIHVHGLPWNRLGECTVQLIGLKLGRLLEIDKLEYRVHDRSPFLRLRVEPNLRHPLVGGFPIPRKQFQPLWVQFIKFKCSARV</sequence>
<feature type="transmembrane region" description="Helical" evidence="2">
    <location>
        <begin position="29"/>
        <end position="49"/>
    </location>
</feature>
<gene>
    <name evidence="4" type="ORF">CJ030_MR7G017442</name>
</gene>
<evidence type="ECO:0000313" key="5">
    <source>
        <dbReference type="Proteomes" id="UP000516437"/>
    </source>
</evidence>